<proteinExistence type="predicted"/>
<dbReference type="AlphaFoldDB" id="A0A1M5EIF3"/>
<dbReference type="EMBL" id="FQVN01000005">
    <property type="protein sequence ID" value="SHF79025.1"/>
    <property type="molecule type" value="Genomic_DNA"/>
</dbReference>
<gene>
    <name evidence="1" type="ORF">SAMN05444320_1052</name>
</gene>
<dbReference type="Gene3D" id="3.30.460.40">
    <property type="match status" value="1"/>
</dbReference>
<dbReference type="SUPFAM" id="SSF81301">
    <property type="entry name" value="Nucleotidyltransferase"/>
    <property type="match status" value="1"/>
</dbReference>
<organism evidence="1 2">
    <name type="scientific">Streptoalloteichus hindustanus</name>
    <dbReference type="NCBI Taxonomy" id="2017"/>
    <lineage>
        <taxon>Bacteria</taxon>
        <taxon>Bacillati</taxon>
        <taxon>Actinomycetota</taxon>
        <taxon>Actinomycetes</taxon>
        <taxon>Pseudonocardiales</taxon>
        <taxon>Pseudonocardiaceae</taxon>
        <taxon>Streptoalloteichus</taxon>
    </lineage>
</organism>
<sequence>MPEMRALLRTVTRVAVTLRVSGVRFALTGGCAIFARGGPGTEHDVDVLLREQDGHQALQALVQADLRADKPLVGDWLLKAYDEGRLVDLLFRSAGRPVDDEMLNSAEELRVGAVTMPVMPATFLVVEKLLVLDLHYCDFAQLLPVVRALREQVDWRRVRAETAHSPYAQSFLFLTERLGITPPPEDVAA</sequence>
<dbReference type="Proteomes" id="UP000184501">
    <property type="component" value="Unassembled WGS sequence"/>
</dbReference>
<dbReference type="STRING" id="2017.SAMN05444320_1052"/>
<evidence type="ECO:0008006" key="3">
    <source>
        <dbReference type="Google" id="ProtNLM"/>
    </source>
</evidence>
<protein>
    <recommendedName>
        <fullName evidence="3">Nucleotidyl transferase AbiEii toxin, Type IV TA system</fullName>
    </recommendedName>
</protein>
<evidence type="ECO:0000313" key="2">
    <source>
        <dbReference type="Proteomes" id="UP000184501"/>
    </source>
</evidence>
<name>A0A1M5EIF3_STRHI</name>
<keyword evidence="2" id="KW-1185">Reference proteome</keyword>
<dbReference type="InterPro" id="IPR043519">
    <property type="entry name" value="NT_sf"/>
</dbReference>
<accession>A0A1M5EIF3</accession>
<evidence type="ECO:0000313" key="1">
    <source>
        <dbReference type="EMBL" id="SHF79025.1"/>
    </source>
</evidence>
<reference evidence="1 2" key="1">
    <citation type="submission" date="2016-11" db="EMBL/GenBank/DDBJ databases">
        <authorList>
            <person name="Jaros S."/>
            <person name="Januszkiewicz K."/>
            <person name="Wedrychowicz H."/>
        </authorList>
    </citation>
    <scope>NUCLEOTIDE SEQUENCE [LARGE SCALE GENOMIC DNA]</scope>
    <source>
        <strain evidence="1 2">DSM 44523</strain>
    </source>
</reference>